<protein>
    <submittedName>
        <fullName evidence="1">Uncharacterized protein</fullName>
    </submittedName>
</protein>
<reference evidence="1" key="1">
    <citation type="submission" date="2014-11" db="EMBL/GenBank/DDBJ databases">
        <authorList>
            <person name="Amaro Gonzalez C."/>
        </authorList>
    </citation>
    <scope>NUCLEOTIDE SEQUENCE</scope>
</reference>
<name>A0A0E9PF36_ANGAN</name>
<sequence length="15" mass="1687">MLPLFFTKTTTKATS</sequence>
<dbReference type="EMBL" id="GBXM01105877">
    <property type="protein sequence ID" value="JAH02700.1"/>
    <property type="molecule type" value="Transcribed_RNA"/>
</dbReference>
<proteinExistence type="predicted"/>
<evidence type="ECO:0000313" key="1">
    <source>
        <dbReference type="EMBL" id="JAH02700.1"/>
    </source>
</evidence>
<organism evidence="1">
    <name type="scientific">Anguilla anguilla</name>
    <name type="common">European freshwater eel</name>
    <name type="synonym">Muraena anguilla</name>
    <dbReference type="NCBI Taxonomy" id="7936"/>
    <lineage>
        <taxon>Eukaryota</taxon>
        <taxon>Metazoa</taxon>
        <taxon>Chordata</taxon>
        <taxon>Craniata</taxon>
        <taxon>Vertebrata</taxon>
        <taxon>Euteleostomi</taxon>
        <taxon>Actinopterygii</taxon>
        <taxon>Neopterygii</taxon>
        <taxon>Teleostei</taxon>
        <taxon>Anguilliformes</taxon>
        <taxon>Anguillidae</taxon>
        <taxon>Anguilla</taxon>
    </lineage>
</organism>
<accession>A0A0E9PF36</accession>
<reference evidence="1" key="2">
    <citation type="journal article" date="2015" name="Fish Shellfish Immunol.">
        <title>Early steps in the European eel (Anguilla anguilla)-Vibrio vulnificus interaction in the gills: Role of the RtxA13 toxin.</title>
        <authorList>
            <person name="Callol A."/>
            <person name="Pajuelo D."/>
            <person name="Ebbesson L."/>
            <person name="Teles M."/>
            <person name="MacKenzie S."/>
            <person name="Amaro C."/>
        </authorList>
    </citation>
    <scope>NUCLEOTIDE SEQUENCE</scope>
</reference>